<dbReference type="EMBL" id="REGN01007350">
    <property type="protein sequence ID" value="RNA06554.1"/>
    <property type="molecule type" value="Genomic_DNA"/>
</dbReference>
<dbReference type="Proteomes" id="UP000276133">
    <property type="component" value="Unassembled WGS sequence"/>
</dbReference>
<evidence type="ECO:0000313" key="2">
    <source>
        <dbReference type="Proteomes" id="UP000276133"/>
    </source>
</evidence>
<evidence type="ECO:0000313" key="1">
    <source>
        <dbReference type="EMBL" id="RNA06554.1"/>
    </source>
</evidence>
<keyword evidence="2" id="KW-1185">Reference proteome</keyword>
<gene>
    <name evidence="1" type="ORF">BpHYR1_032308</name>
</gene>
<accession>A0A3M7Q5V1</accession>
<proteinExistence type="predicted"/>
<reference evidence="1 2" key="1">
    <citation type="journal article" date="2018" name="Sci. Rep.">
        <title>Genomic signatures of local adaptation to the degree of environmental predictability in rotifers.</title>
        <authorList>
            <person name="Franch-Gras L."/>
            <person name="Hahn C."/>
            <person name="Garcia-Roger E.M."/>
            <person name="Carmona M.J."/>
            <person name="Serra M."/>
            <person name="Gomez A."/>
        </authorList>
    </citation>
    <scope>NUCLEOTIDE SEQUENCE [LARGE SCALE GENOMIC DNA]</scope>
    <source>
        <strain evidence="1">HYR1</strain>
    </source>
</reference>
<dbReference type="AlphaFoldDB" id="A0A3M7Q5V1"/>
<sequence length="77" mass="9201">MAKELLVKLRVSSFFFLWFVLWAAFIKLRECISVCVMHNRNSLIKHRALSIKEVEKKTSFRSGESYNLKKYKFKTIL</sequence>
<protein>
    <submittedName>
        <fullName evidence="1">Uncharacterized protein</fullName>
    </submittedName>
</protein>
<comment type="caution">
    <text evidence="1">The sequence shown here is derived from an EMBL/GenBank/DDBJ whole genome shotgun (WGS) entry which is preliminary data.</text>
</comment>
<name>A0A3M7Q5V1_BRAPC</name>
<organism evidence="1 2">
    <name type="scientific">Brachionus plicatilis</name>
    <name type="common">Marine rotifer</name>
    <name type="synonym">Brachionus muelleri</name>
    <dbReference type="NCBI Taxonomy" id="10195"/>
    <lineage>
        <taxon>Eukaryota</taxon>
        <taxon>Metazoa</taxon>
        <taxon>Spiralia</taxon>
        <taxon>Gnathifera</taxon>
        <taxon>Rotifera</taxon>
        <taxon>Eurotatoria</taxon>
        <taxon>Monogononta</taxon>
        <taxon>Pseudotrocha</taxon>
        <taxon>Ploima</taxon>
        <taxon>Brachionidae</taxon>
        <taxon>Brachionus</taxon>
    </lineage>
</organism>